<dbReference type="EMBL" id="WXEW01000007">
    <property type="protein sequence ID" value="NAS25025.1"/>
    <property type="molecule type" value="Genomic_DNA"/>
</dbReference>
<accession>A0A7C9J5G8</accession>
<keyword evidence="1" id="KW-0472">Membrane</keyword>
<keyword evidence="1" id="KW-1133">Transmembrane helix</keyword>
<sequence length="325" mass="34993">MIDDLVRSLRPDDVTEESYQARRADDLRKAFAVRPERRRRTPLLAASGLLAAAAAAFVVFAPSTTVAHRPAPVPVDTPVLTARSVLLAGAETLERAPAETGTYWHEKVRTFTSPLDGVVVASTGETWYDGRDGKIGATRDVQTTFADERAEKAWRAKGRPGLPKTGAARSFTGLVLAVGIGTKQVRQDDVKKLPADRAALQKWLDEARPSGQDAGSFTFAAARHILTSPASNTTRATLLRILADQRGLRLDENATDPIGRPGLSITDATGDHTLVVDPATAKLLAYVYNGEDEQPVDTPPGTMMIPAQKGTAYAYLETGWADLPR</sequence>
<evidence type="ECO:0008006" key="4">
    <source>
        <dbReference type="Google" id="ProtNLM"/>
    </source>
</evidence>
<gene>
    <name evidence="2" type="ORF">GT755_25490</name>
</gene>
<feature type="transmembrane region" description="Helical" evidence="1">
    <location>
        <begin position="43"/>
        <end position="61"/>
    </location>
</feature>
<name>A0A7C9J5G8_9ACTN</name>
<evidence type="ECO:0000256" key="1">
    <source>
        <dbReference type="SAM" id="Phobius"/>
    </source>
</evidence>
<reference evidence="2 3" key="1">
    <citation type="submission" date="2020-01" db="EMBL/GenBank/DDBJ databases">
        <title>Herbidospora sp. NEAU-GS84 nov., a novel actinomycete isolated from soil.</title>
        <authorList>
            <person name="Han L."/>
        </authorList>
    </citation>
    <scope>NUCLEOTIDE SEQUENCE [LARGE SCALE GENOMIC DNA]</scope>
    <source>
        <strain evidence="2 3">NEAU-GS84</strain>
    </source>
</reference>
<comment type="caution">
    <text evidence="2">The sequence shown here is derived from an EMBL/GenBank/DDBJ whole genome shotgun (WGS) entry which is preliminary data.</text>
</comment>
<dbReference type="AlphaFoldDB" id="A0A7C9J5G8"/>
<dbReference type="Proteomes" id="UP000479526">
    <property type="component" value="Unassembled WGS sequence"/>
</dbReference>
<evidence type="ECO:0000313" key="3">
    <source>
        <dbReference type="Proteomes" id="UP000479526"/>
    </source>
</evidence>
<keyword evidence="1" id="KW-0812">Transmembrane</keyword>
<dbReference type="RefSeq" id="WP_161482126.1">
    <property type="nucleotide sequence ID" value="NZ_WXEW01000007.1"/>
</dbReference>
<protein>
    <recommendedName>
        <fullName evidence="4">CU044_5270 family protein</fullName>
    </recommendedName>
</protein>
<organism evidence="2 3">
    <name type="scientific">Herbidospora solisilvae</name>
    <dbReference type="NCBI Taxonomy" id="2696284"/>
    <lineage>
        <taxon>Bacteria</taxon>
        <taxon>Bacillati</taxon>
        <taxon>Actinomycetota</taxon>
        <taxon>Actinomycetes</taxon>
        <taxon>Streptosporangiales</taxon>
        <taxon>Streptosporangiaceae</taxon>
        <taxon>Herbidospora</taxon>
    </lineage>
</organism>
<evidence type="ECO:0000313" key="2">
    <source>
        <dbReference type="EMBL" id="NAS25025.1"/>
    </source>
</evidence>
<keyword evidence="3" id="KW-1185">Reference proteome</keyword>
<proteinExistence type="predicted"/>